<gene>
    <name evidence="5" type="ORF">FBEOM_4090</name>
</gene>
<comment type="caution">
    <text evidence="5">The sequence shown here is derived from an EMBL/GenBank/DDBJ whole genome shotgun (WGS) entry which is preliminary data.</text>
</comment>
<comment type="similarity">
    <text evidence="1">Belongs to the oxygen-dependent FAD-linked oxidoreductase family.</text>
</comment>
<dbReference type="InterPro" id="IPR012951">
    <property type="entry name" value="BBE"/>
</dbReference>
<evidence type="ECO:0000313" key="5">
    <source>
        <dbReference type="EMBL" id="KAF4341924.1"/>
    </source>
</evidence>
<keyword evidence="6" id="KW-1185">Reference proteome</keyword>
<dbReference type="InterPro" id="IPR036318">
    <property type="entry name" value="FAD-bd_PCMH-like_sf"/>
</dbReference>
<dbReference type="Pfam" id="PF01565">
    <property type="entry name" value="FAD_binding_4"/>
    <property type="match status" value="1"/>
</dbReference>
<dbReference type="InterPro" id="IPR016169">
    <property type="entry name" value="FAD-bd_PCMH_sub2"/>
</dbReference>
<feature type="signal peptide" evidence="3">
    <location>
        <begin position="1"/>
        <end position="18"/>
    </location>
</feature>
<dbReference type="InterPro" id="IPR050432">
    <property type="entry name" value="FAD-linked_Oxidoreductases_BP"/>
</dbReference>
<sequence length="561" mass="61226">MRIADFSSLLLRAAGCQAAGPDCKCFPGDSCWPSDDLWSHLNDTVGGRLVATIPLGSPCHDPNYDAEECKRLQSQWLYSSIHSESSSSMMAPLFANQSCDPFQPRDKQCTLGNYVRYAVNATSAEDVAATLKFSQEKNLRLVIRNTGHDYLGRSTGAGSLAVWTHYMKGTEVIDWKDEHYEGKALKVGAGVQGFEALAAAHAENLVVVTGECPSVGLAGGYTQGGGHSALSTNFGLAADNTLAFEVVTADGKLVKASRNENRDLYWALSGGGTGNYGAVVSATVRAHPEAKVSGARFLVTAPEGRAALIYDAIDAFHEALPGIVDSGVMIIYFFSDSFLQIPALTAYDKTESQIKKILQPLANSLSELGIEFEPTFTQFPSYYEHYDHYWGPLPAGNIQVGTQLFGGRLLPRSKLKKFSPTARKLAEMGVIYIGVGLNVSKFGQDDANSVLPQWRDSIVQVSLTLPWDNEAPWEEMLATQRRMTEEIQPVIEAATPGAGAYINEADFQQKSWQETFYGVNYGKLLKIKKKYDPEHLFYATVAVGSDNWSVADNGRMCRSRS</sequence>
<dbReference type="Gene3D" id="3.30.465.10">
    <property type="match status" value="2"/>
</dbReference>
<dbReference type="Proteomes" id="UP000730481">
    <property type="component" value="Unassembled WGS sequence"/>
</dbReference>
<name>A0A9P5E0T5_9HYPO</name>
<feature type="chain" id="PRO_5040324875" evidence="3">
    <location>
        <begin position="19"/>
        <end position="561"/>
    </location>
</feature>
<evidence type="ECO:0000256" key="3">
    <source>
        <dbReference type="SAM" id="SignalP"/>
    </source>
</evidence>
<accession>A0A9P5E0T5</accession>
<dbReference type="GO" id="GO:0071949">
    <property type="term" value="F:FAD binding"/>
    <property type="evidence" value="ECO:0007669"/>
    <property type="project" value="InterPro"/>
</dbReference>
<evidence type="ECO:0000256" key="2">
    <source>
        <dbReference type="ARBA" id="ARBA00023002"/>
    </source>
</evidence>
<feature type="domain" description="FAD-binding PCMH-type" evidence="4">
    <location>
        <begin position="110"/>
        <end position="289"/>
    </location>
</feature>
<evidence type="ECO:0000313" key="6">
    <source>
        <dbReference type="Proteomes" id="UP000730481"/>
    </source>
</evidence>
<dbReference type="InterPro" id="IPR016166">
    <property type="entry name" value="FAD-bd_PCMH"/>
</dbReference>
<evidence type="ECO:0000256" key="1">
    <source>
        <dbReference type="ARBA" id="ARBA00005466"/>
    </source>
</evidence>
<keyword evidence="3" id="KW-0732">Signal</keyword>
<dbReference type="PANTHER" id="PTHR13878">
    <property type="entry name" value="GULONOLACTONE OXIDASE"/>
    <property type="match status" value="1"/>
</dbReference>
<dbReference type="AlphaFoldDB" id="A0A9P5E0T5"/>
<dbReference type="SUPFAM" id="SSF56176">
    <property type="entry name" value="FAD-binding/transporter-associated domain-like"/>
    <property type="match status" value="1"/>
</dbReference>
<dbReference type="OrthoDB" id="9983560at2759"/>
<reference evidence="5" key="2">
    <citation type="submission" date="2020-02" db="EMBL/GenBank/DDBJ databases">
        <title>Identification and distribution of gene clusters putatively required for synthesis of sphingolipid metabolism inhibitors in phylogenetically diverse species of the filamentous fungus Fusarium.</title>
        <authorList>
            <person name="Kim H.-S."/>
            <person name="Busman M."/>
            <person name="Brown D.W."/>
            <person name="Divon H."/>
            <person name="Uhlig S."/>
            <person name="Proctor R.H."/>
        </authorList>
    </citation>
    <scope>NUCLEOTIDE SEQUENCE</scope>
    <source>
        <strain evidence="5">NRRL 25174</strain>
    </source>
</reference>
<reference evidence="5" key="1">
    <citation type="journal article" date="2017" name="Mycologia">
        <title>Fusarium algeriense, sp. nov., a novel toxigenic crown rot pathogen of durum wheat from Algeria is nested in the Fusarium burgessii species complex.</title>
        <authorList>
            <person name="Laraba I."/>
            <person name="Keddad A."/>
            <person name="Boureghda H."/>
            <person name="Abdallah N."/>
            <person name="Vaughan M.M."/>
            <person name="Proctor R.H."/>
            <person name="Busman M."/>
            <person name="O'Donnell K."/>
        </authorList>
    </citation>
    <scope>NUCLEOTIDE SEQUENCE</scope>
    <source>
        <strain evidence="5">NRRL 25174</strain>
    </source>
</reference>
<evidence type="ECO:0000259" key="4">
    <source>
        <dbReference type="PROSITE" id="PS51387"/>
    </source>
</evidence>
<keyword evidence="2" id="KW-0560">Oxidoreductase</keyword>
<dbReference type="PROSITE" id="PS51387">
    <property type="entry name" value="FAD_PCMH"/>
    <property type="match status" value="1"/>
</dbReference>
<dbReference type="PANTHER" id="PTHR13878:SF91">
    <property type="entry name" value="FAD BINDING DOMAIN PROTEIN (AFU_ORTHOLOGUE AFUA_6G12070)-RELATED"/>
    <property type="match status" value="1"/>
</dbReference>
<dbReference type="Pfam" id="PF08031">
    <property type="entry name" value="BBE"/>
    <property type="match status" value="1"/>
</dbReference>
<dbReference type="EMBL" id="PVQB02000167">
    <property type="protein sequence ID" value="KAF4341924.1"/>
    <property type="molecule type" value="Genomic_DNA"/>
</dbReference>
<dbReference type="InterPro" id="IPR006094">
    <property type="entry name" value="Oxid_FAD_bind_N"/>
</dbReference>
<protein>
    <submittedName>
        <fullName evidence="5">FAD-linked oxidoreductase yvdP</fullName>
    </submittedName>
</protein>
<proteinExistence type="inferred from homology"/>
<dbReference type="GO" id="GO:0016491">
    <property type="term" value="F:oxidoreductase activity"/>
    <property type="evidence" value="ECO:0007669"/>
    <property type="project" value="UniProtKB-KW"/>
</dbReference>
<organism evidence="5 6">
    <name type="scientific">Fusarium beomiforme</name>
    <dbReference type="NCBI Taxonomy" id="44412"/>
    <lineage>
        <taxon>Eukaryota</taxon>
        <taxon>Fungi</taxon>
        <taxon>Dikarya</taxon>
        <taxon>Ascomycota</taxon>
        <taxon>Pezizomycotina</taxon>
        <taxon>Sordariomycetes</taxon>
        <taxon>Hypocreomycetidae</taxon>
        <taxon>Hypocreales</taxon>
        <taxon>Nectriaceae</taxon>
        <taxon>Fusarium</taxon>
        <taxon>Fusarium burgessii species complex</taxon>
    </lineage>
</organism>